<feature type="domain" description="EamA" evidence="7">
    <location>
        <begin position="147"/>
        <end position="276"/>
    </location>
</feature>
<evidence type="ECO:0000256" key="1">
    <source>
        <dbReference type="ARBA" id="ARBA00004141"/>
    </source>
</evidence>
<evidence type="ECO:0000313" key="8">
    <source>
        <dbReference type="EMBL" id="NOH70858.1"/>
    </source>
</evidence>
<dbReference type="SUPFAM" id="SSF103481">
    <property type="entry name" value="Multidrug resistance efflux transporter EmrE"/>
    <property type="match status" value="1"/>
</dbReference>
<dbReference type="InterPro" id="IPR000620">
    <property type="entry name" value="EamA_dom"/>
</dbReference>
<feature type="transmembrane region" description="Helical" evidence="6">
    <location>
        <begin position="205"/>
        <end position="224"/>
    </location>
</feature>
<dbReference type="RefSeq" id="WP_171360311.1">
    <property type="nucleotide sequence ID" value="NZ_VTXC01000011.1"/>
</dbReference>
<gene>
    <name evidence="8" type="ORF">F0225_05810</name>
</gene>
<organism evidence="8 9">
    <name type="scientific">Vibrio pectenicida</name>
    <dbReference type="NCBI Taxonomy" id="62763"/>
    <lineage>
        <taxon>Bacteria</taxon>
        <taxon>Pseudomonadati</taxon>
        <taxon>Pseudomonadota</taxon>
        <taxon>Gammaproteobacteria</taxon>
        <taxon>Vibrionales</taxon>
        <taxon>Vibrionaceae</taxon>
        <taxon>Vibrio</taxon>
    </lineage>
</organism>
<evidence type="ECO:0000256" key="6">
    <source>
        <dbReference type="SAM" id="Phobius"/>
    </source>
</evidence>
<evidence type="ECO:0000256" key="4">
    <source>
        <dbReference type="ARBA" id="ARBA00022989"/>
    </source>
</evidence>
<reference evidence="8 9" key="1">
    <citation type="submission" date="2019-09" db="EMBL/GenBank/DDBJ databases">
        <title>Draft genome sequencing and comparative genomics of hatchery-associated Vibrios.</title>
        <authorList>
            <person name="Kehlet-Delgado H."/>
            <person name="Mueller R.S."/>
        </authorList>
    </citation>
    <scope>NUCLEOTIDE SEQUENCE [LARGE SCALE GENOMIC DNA]</scope>
    <source>
        <strain evidence="8 9">99-46-Y</strain>
    </source>
</reference>
<keyword evidence="4 6" id="KW-1133">Transmembrane helix</keyword>
<dbReference type="InterPro" id="IPR050638">
    <property type="entry name" value="AA-Vitamin_Transporters"/>
</dbReference>
<dbReference type="Pfam" id="PF00892">
    <property type="entry name" value="EamA"/>
    <property type="match status" value="2"/>
</dbReference>
<sequence>MKHLGWVFVFLWASGYIASSIGLNYSNPLSFITLRVIISLIFFIIVFLVLRSDIKELNKYNVIHSMLVGLLLQFLYPVFFSYSLITGISPTMLTIVLGLQPVLTLIISRDIKFKVQIYAVFGCVVGTLIFSAENFSLGTTNMENFSFAILSLLGVTSGTILQKKYCSSIPVESNMLMQCLSSVIVLIPTTLIISEFKFELNYTSVSALFWQAILISSVSSILLIRALSSGAVTNVSTYFSCVPAATALMTYFVFNSVINTNMLVGMIIIFGCTWLVQSSPKLKLAPQK</sequence>
<dbReference type="AlphaFoldDB" id="A0A7Y3ZXS4"/>
<feature type="transmembrane region" description="Helical" evidence="6">
    <location>
        <begin position="260"/>
        <end position="276"/>
    </location>
</feature>
<feature type="domain" description="EamA" evidence="7">
    <location>
        <begin position="7"/>
        <end position="127"/>
    </location>
</feature>
<protein>
    <submittedName>
        <fullName evidence="8">DMT family transporter</fullName>
    </submittedName>
</protein>
<feature type="transmembrane region" description="Helical" evidence="6">
    <location>
        <begin position="236"/>
        <end position="254"/>
    </location>
</feature>
<dbReference type="EMBL" id="VTXC01000011">
    <property type="protein sequence ID" value="NOH70858.1"/>
    <property type="molecule type" value="Genomic_DNA"/>
</dbReference>
<evidence type="ECO:0000256" key="5">
    <source>
        <dbReference type="ARBA" id="ARBA00023136"/>
    </source>
</evidence>
<evidence type="ECO:0000313" key="9">
    <source>
        <dbReference type="Proteomes" id="UP000565719"/>
    </source>
</evidence>
<comment type="caution">
    <text evidence="8">The sequence shown here is derived from an EMBL/GenBank/DDBJ whole genome shotgun (WGS) entry which is preliminary data.</text>
</comment>
<dbReference type="GO" id="GO:0016020">
    <property type="term" value="C:membrane"/>
    <property type="evidence" value="ECO:0007669"/>
    <property type="project" value="UniProtKB-SubCell"/>
</dbReference>
<evidence type="ECO:0000256" key="2">
    <source>
        <dbReference type="ARBA" id="ARBA00007362"/>
    </source>
</evidence>
<feature type="transmembrane region" description="Helical" evidence="6">
    <location>
        <begin position="29"/>
        <end position="50"/>
    </location>
</feature>
<keyword evidence="5 6" id="KW-0472">Membrane</keyword>
<feature type="transmembrane region" description="Helical" evidence="6">
    <location>
        <begin position="62"/>
        <end position="82"/>
    </location>
</feature>
<evidence type="ECO:0000256" key="3">
    <source>
        <dbReference type="ARBA" id="ARBA00022692"/>
    </source>
</evidence>
<comment type="similarity">
    <text evidence="2">Belongs to the EamA transporter family.</text>
</comment>
<evidence type="ECO:0000259" key="7">
    <source>
        <dbReference type="Pfam" id="PF00892"/>
    </source>
</evidence>
<name>A0A7Y3ZXS4_9VIBR</name>
<accession>A0A7Y3ZXS4</accession>
<dbReference type="Proteomes" id="UP000565719">
    <property type="component" value="Unassembled WGS sequence"/>
</dbReference>
<dbReference type="PANTHER" id="PTHR32322:SF2">
    <property type="entry name" value="EAMA DOMAIN-CONTAINING PROTEIN"/>
    <property type="match status" value="1"/>
</dbReference>
<keyword evidence="3 6" id="KW-0812">Transmembrane</keyword>
<proteinExistence type="inferred from homology"/>
<dbReference type="InterPro" id="IPR037185">
    <property type="entry name" value="EmrE-like"/>
</dbReference>
<feature type="transmembrane region" description="Helical" evidence="6">
    <location>
        <begin position="115"/>
        <end position="132"/>
    </location>
</feature>
<comment type="subcellular location">
    <subcellularLocation>
        <location evidence="1">Membrane</location>
        <topology evidence="1">Multi-pass membrane protein</topology>
    </subcellularLocation>
</comment>
<dbReference type="PANTHER" id="PTHR32322">
    <property type="entry name" value="INNER MEMBRANE TRANSPORTER"/>
    <property type="match status" value="1"/>
</dbReference>
<feature type="transmembrane region" description="Helical" evidence="6">
    <location>
        <begin position="173"/>
        <end position="193"/>
    </location>
</feature>
<feature type="transmembrane region" description="Helical" evidence="6">
    <location>
        <begin position="144"/>
        <end position="161"/>
    </location>
</feature>